<gene>
    <name evidence="1" type="ORF">ACFX5D_06645</name>
</gene>
<dbReference type="RefSeq" id="WP_379857447.1">
    <property type="nucleotide sequence ID" value="NZ_JBHZQA010000003.1"/>
</dbReference>
<name>A0ABW6HMA0_9FLAO</name>
<organism evidence="1 2">
    <name type="scientific">Flavobacterium fructosi</name>
    <dbReference type="NCBI Taxonomy" id="3230416"/>
    <lineage>
        <taxon>Bacteria</taxon>
        <taxon>Pseudomonadati</taxon>
        <taxon>Bacteroidota</taxon>
        <taxon>Flavobacteriia</taxon>
        <taxon>Flavobacteriales</taxon>
        <taxon>Flavobacteriaceae</taxon>
        <taxon>Flavobacterium</taxon>
    </lineage>
</organism>
<accession>A0ABW6HMA0</accession>
<proteinExistence type="predicted"/>
<protein>
    <submittedName>
        <fullName evidence="1">Uncharacterized protein</fullName>
    </submittedName>
</protein>
<dbReference type="Proteomes" id="UP001600039">
    <property type="component" value="Unassembled WGS sequence"/>
</dbReference>
<dbReference type="EMBL" id="JBHZQA010000003">
    <property type="protein sequence ID" value="MFE3847642.1"/>
    <property type="molecule type" value="Genomic_DNA"/>
</dbReference>
<evidence type="ECO:0000313" key="1">
    <source>
        <dbReference type="EMBL" id="MFE3847642.1"/>
    </source>
</evidence>
<reference evidence="1 2" key="1">
    <citation type="submission" date="2024-06" db="EMBL/GenBank/DDBJ databases">
        <title>Flavobacterium spp. isolated from glacier.</title>
        <authorList>
            <person name="Han D."/>
        </authorList>
    </citation>
    <scope>NUCLEOTIDE SEQUENCE [LARGE SCALE GENOMIC DNA]</scope>
    <source>
        <strain evidence="1 2">LB3P45</strain>
    </source>
</reference>
<evidence type="ECO:0000313" key="2">
    <source>
        <dbReference type="Proteomes" id="UP001600039"/>
    </source>
</evidence>
<comment type="caution">
    <text evidence="1">The sequence shown here is derived from an EMBL/GenBank/DDBJ whole genome shotgun (WGS) entry which is preliminary data.</text>
</comment>
<sequence>MGSNGDTNFVAIKEQRIETTEPIKGIVMIVFTDIAANKSNGRIRYICKSTGTRSEIEANN</sequence>
<keyword evidence="2" id="KW-1185">Reference proteome</keyword>